<name>A0A9D1U8X1_9BACT</name>
<reference evidence="1" key="2">
    <citation type="submission" date="2021-04" db="EMBL/GenBank/DDBJ databases">
        <authorList>
            <person name="Gilroy R."/>
        </authorList>
    </citation>
    <scope>NUCLEOTIDE SEQUENCE</scope>
    <source>
        <strain evidence="1">ChiSxjej5B17-1746</strain>
    </source>
</reference>
<organism evidence="1 2">
    <name type="scientific">Candidatus Bilophila faecipullorum</name>
    <dbReference type="NCBI Taxonomy" id="2838482"/>
    <lineage>
        <taxon>Bacteria</taxon>
        <taxon>Pseudomonadati</taxon>
        <taxon>Thermodesulfobacteriota</taxon>
        <taxon>Desulfovibrionia</taxon>
        <taxon>Desulfovibrionales</taxon>
        <taxon>Desulfovibrionaceae</taxon>
        <taxon>Bilophila</taxon>
    </lineage>
</organism>
<protein>
    <submittedName>
        <fullName evidence="1">Glycyl-radical enzyme activating protein</fullName>
    </submittedName>
</protein>
<dbReference type="InterPro" id="IPR013785">
    <property type="entry name" value="Aldolase_TIM"/>
</dbReference>
<dbReference type="EMBL" id="DXGI01000265">
    <property type="protein sequence ID" value="HIW78882.1"/>
    <property type="molecule type" value="Genomic_DNA"/>
</dbReference>
<dbReference type="Gene3D" id="3.20.20.70">
    <property type="entry name" value="Aldolase class I"/>
    <property type="match status" value="1"/>
</dbReference>
<accession>A0A9D1U8X1</accession>
<gene>
    <name evidence="1" type="ORF">H9874_07035</name>
</gene>
<proteinExistence type="predicted"/>
<sequence>MGSFEDRKATGTVFNIQKYSVHDGPGIRTIVFLKGCPL</sequence>
<dbReference type="Proteomes" id="UP000824264">
    <property type="component" value="Unassembled WGS sequence"/>
</dbReference>
<dbReference type="AlphaFoldDB" id="A0A9D1U8X1"/>
<evidence type="ECO:0000313" key="2">
    <source>
        <dbReference type="Proteomes" id="UP000824264"/>
    </source>
</evidence>
<feature type="non-terminal residue" evidence="1">
    <location>
        <position position="38"/>
    </location>
</feature>
<reference evidence="1" key="1">
    <citation type="journal article" date="2021" name="PeerJ">
        <title>Extensive microbial diversity within the chicken gut microbiome revealed by metagenomics and culture.</title>
        <authorList>
            <person name="Gilroy R."/>
            <person name="Ravi A."/>
            <person name="Getino M."/>
            <person name="Pursley I."/>
            <person name="Horton D.L."/>
            <person name="Alikhan N.F."/>
            <person name="Baker D."/>
            <person name="Gharbi K."/>
            <person name="Hall N."/>
            <person name="Watson M."/>
            <person name="Adriaenssens E.M."/>
            <person name="Foster-Nyarko E."/>
            <person name="Jarju S."/>
            <person name="Secka A."/>
            <person name="Antonio M."/>
            <person name="Oren A."/>
            <person name="Chaudhuri R.R."/>
            <person name="La Ragione R."/>
            <person name="Hildebrand F."/>
            <person name="Pallen M.J."/>
        </authorList>
    </citation>
    <scope>NUCLEOTIDE SEQUENCE</scope>
    <source>
        <strain evidence="1">ChiSxjej5B17-1746</strain>
    </source>
</reference>
<evidence type="ECO:0000313" key="1">
    <source>
        <dbReference type="EMBL" id="HIW78882.1"/>
    </source>
</evidence>
<comment type="caution">
    <text evidence="1">The sequence shown here is derived from an EMBL/GenBank/DDBJ whole genome shotgun (WGS) entry which is preliminary data.</text>
</comment>